<evidence type="ECO:0000313" key="6">
    <source>
        <dbReference type="EMBL" id="QIW97304.1"/>
    </source>
</evidence>
<dbReference type="Pfam" id="PF01416">
    <property type="entry name" value="PseudoU_synth_1"/>
    <property type="match status" value="1"/>
</dbReference>
<accession>A0A6H0XRP7</accession>
<dbReference type="EMBL" id="CP051140">
    <property type="protein sequence ID" value="QIW97304.1"/>
    <property type="molecule type" value="Genomic_DNA"/>
</dbReference>
<name>A0A6H0XRP7_9PEZI</name>
<evidence type="ECO:0000256" key="3">
    <source>
        <dbReference type="ARBA" id="ARBA00023235"/>
    </source>
</evidence>
<evidence type="ECO:0000256" key="2">
    <source>
        <dbReference type="ARBA" id="ARBA00022694"/>
    </source>
</evidence>
<keyword evidence="7" id="KW-1185">Reference proteome</keyword>
<keyword evidence="3" id="KW-0413">Isomerase</keyword>
<dbReference type="GO" id="GO:0005634">
    <property type="term" value="C:nucleus"/>
    <property type="evidence" value="ECO:0007669"/>
    <property type="project" value="TreeGrafter"/>
</dbReference>
<dbReference type="AlphaFoldDB" id="A0A6H0XRP7"/>
<proteinExistence type="inferred from homology"/>
<dbReference type="OrthoDB" id="25767at2759"/>
<dbReference type="InterPro" id="IPR020097">
    <property type="entry name" value="PsdUridine_synth_TruA_a/b_dom"/>
</dbReference>
<dbReference type="GO" id="GO:0005737">
    <property type="term" value="C:cytoplasm"/>
    <property type="evidence" value="ECO:0007669"/>
    <property type="project" value="TreeGrafter"/>
</dbReference>
<evidence type="ECO:0000256" key="1">
    <source>
        <dbReference type="ARBA" id="ARBA00009375"/>
    </source>
</evidence>
<evidence type="ECO:0000256" key="4">
    <source>
        <dbReference type="SAM" id="MobiDB-lite"/>
    </source>
</evidence>
<organism evidence="6 7">
    <name type="scientific">Peltaster fructicola</name>
    <dbReference type="NCBI Taxonomy" id="286661"/>
    <lineage>
        <taxon>Eukaryota</taxon>
        <taxon>Fungi</taxon>
        <taxon>Dikarya</taxon>
        <taxon>Ascomycota</taxon>
        <taxon>Pezizomycotina</taxon>
        <taxon>Dothideomycetes</taxon>
        <taxon>Dothideomycetes incertae sedis</taxon>
        <taxon>Peltaster</taxon>
    </lineage>
</organism>
<feature type="compositionally biased region" description="Polar residues" evidence="4">
    <location>
        <begin position="32"/>
        <end position="44"/>
    </location>
</feature>
<keyword evidence="2" id="KW-0819">tRNA processing</keyword>
<evidence type="ECO:0000259" key="5">
    <source>
        <dbReference type="Pfam" id="PF01416"/>
    </source>
</evidence>
<dbReference type="SUPFAM" id="SSF55120">
    <property type="entry name" value="Pseudouridine synthase"/>
    <property type="match status" value="1"/>
</dbReference>
<comment type="similarity">
    <text evidence="1">Belongs to the tRNA pseudouridine synthase TruA family.</text>
</comment>
<dbReference type="InterPro" id="IPR020094">
    <property type="entry name" value="TruA/RsuA/RluB/E/F_N"/>
</dbReference>
<dbReference type="HAMAP" id="MF_00171">
    <property type="entry name" value="TruA"/>
    <property type="match status" value="1"/>
</dbReference>
<protein>
    <recommendedName>
        <fullName evidence="5">Pseudouridine synthase I TruA alpha/beta domain-containing protein</fullName>
    </recommendedName>
</protein>
<dbReference type="GO" id="GO:0031119">
    <property type="term" value="P:tRNA pseudouridine synthesis"/>
    <property type="evidence" value="ECO:0007669"/>
    <property type="project" value="TreeGrafter"/>
</dbReference>
<sequence>MQAKTTDYEAWQHQDLVKRVLELEQKLRERTQSTQHGATANRYSTSRKLKKPPKAFDGSKYSTRKIALKFAYLGAEYNGLEHQRDNPLPAIEYVLWKAMKKTRLIFPKHKPGQSEDEVCWDGCEYSKCGRTDKGVSAFGQVITLRVRSARPVPRARKPEDGEDALGEVESMQEPFDPIKDELPYIQLLNRVLPPEIRILAWCADLPPDFNARYSCRERRYRYFFTNPAYLPTPGAANQTDGWLDIDAMRTAARKYEGLHDFRNLCKIDPGKQISDFRRRIFHADIHAVGDEQAFKDGSPKLYYFEVRGSAFLWHQVRNLVAILFLIGQGYEQPDLVDKLLDVELLPGKPVFDMASDVPLSLWDCIFPDLSTSDHASTDRNLEGYHDALPWIHVGEEIGGRDNGKKTLQEGDGKYGYRGIMEELWSIWRKRKLDEILAAQLMSLVAGQGHAPPLSFDAAAQPRSDRVFEGSELPRTVGTYTPVMQRHRMESPEVQNARYAARYGLNKEPQEGSGD</sequence>
<dbReference type="Proteomes" id="UP000503462">
    <property type="component" value="Chromosome 2"/>
</dbReference>
<dbReference type="PANTHER" id="PTHR11142:SF5">
    <property type="entry name" value="TRNA PSEUDOURIDINE(38_39) SYNTHASE"/>
    <property type="match status" value="1"/>
</dbReference>
<dbReference type="Gene3D" id="3.30.70.580">
    <property type="entry name" value="Pseudouridine synthase I, catalytic domain, N-terminal subdomain"/>
    <property type="match status" value="1"/>
</dbReference>
<dbReference type="GO" id="GO:1990481">
    <property type="term" value="P:mRNA pseudouridine synthesis"/>
    <property type="evidence" value="ECO:0007669"/>
    <property type="project" value="TreeGrafter"/>
</dbReference>
<dbReference type="InterPro" id="IPR020095">
    <property type="entry name" value="PsdUridine_synth_TruA_C"/>
</dbReference>
<dbReference type="CDD" id="cd02569">
    <property type="entry name" value="PseudoU_synth_ScPus3"/>
    <property type="match status" value="1"/>
</dbReference>
<gene>
    <name evidence="6" type="ORF">AMS68_002822</name>
</gene>
<dbReference type="NCBIfam" id="TIGR00071">
    <property type="entry name" value="hisT_truA"/>
    <property type="match status" value="1"/>
</dbReference>
<dbReference type="Gene3D" id="3.30.70.660">
    <property type="entry name" value="Pseudouridine synthase I, catalytic domain, C-terminal subdomain"/>
    <property type="match status" value="1"/>
</dbReference>
<evidence type="ECO:0000313" key="7">
    <source>
        <dbReference type="Proteomes" id="UP000503462"/>
    </source>
</evidence>
<reference evidence="6 7" key="1">
    <citation type="journal article" date="2016" name="Sci. Rep.">
        <title>Peltaster fructicola genome reveals evolution from an invasive phytopathogen to an ectophytic parasite.</title>
        <authorList>
            <person name="Xu C."/>
            <person name="Chen H."/>
            <person name="Gleason M.L."/>
            <person name="Xu J.R."/>
            <person name="Liu H."/>
            <person name="Zhang R."/>
            <person name="Sun G."/>
        </authorList>
    </citation>
    <scope>NUCLEOTIDE SEQUENCE [LARGE SCALE GENOMIC DNA]</scope>
    <source>
        <strain evidence="6 7">LNHT1506</strain>
    </source>
</reference>
<feature type="domain" description="Pseudouridine synthase I TruA alpha/beta" evidence="5">
    <location>
        <begin position="251"/>
        <end position="367"/>
    </location>
</feature>
<dbReference type="InterPro" id="IPR001406">
    <property type="entry name" value="PsdUridine_synth_TruA"/>
</dbReference>
<feature type="region of interest" description="Disordered" evidence="4">
    <location>
        <begin position="28"/>
        <end position="57"/>
    </location>
</feature>
<dbReference type="InterPro" id="IPR041707">
    <property type="entry name" value="Pus3-like"/>
</dbReference>
<dbReference type="PANTHER" id="PTHR11142">
    <property type="entry name" value="PSEUDOURIDYLATE SYNTHASE"/>
    <property type="match status" value="1"/>
</dbReference>
<dbReference type="GO" id="GO:0003723">
    <property type="term" value="F:RNA binding"/>
    <property type="evidence" value="ECO:0007669"/>
    <property type="project" value="InterPro"/>
</dbReference>
<dbReference type="GO" id="GO:0009982">
    <property type="term" value="F:pseudouridine synthase activity"/>
    <property type="evidence" value="ECO:0007669"/>
    <property type="project" value="InterPro"/>
</dbReference>
<dbReference type="InterPro" id="IPR020103">
    <property type="entry name" value="PsdUridine_synth_cat_dom_sf"/>
</dbReference>